<organism evidence="4">
    <name type="scientific">Zeugodacus cucurbitae</name>
    <name type="common">Melon fruit fly</name>
    <name type="synonym">Bactrocera cucurbitae</name>
    <dbReference type="NCBI Taxonomy" id="28588"/>
    <lineage>
        <taxon>Eukaryota</taxon>
        <taxon>Metazoa</taxon>
        <taxon>Ecdysozoa</taxon>
        <taxon>Arthropoda</taxon>
        <taxon>Hexapoda</taxon>
        <taxon>Insecta</taxon>
        <taxon>Pterygota</taxon>
        <taxon>Neoptera</taxon>
        <taxon>Endopterygota</taxon>
        <taxon>Diptera</taxon>
        <taxon>Brachycera</taxon>
        <taxon>Muscomorpha</taxon>
        <taxon>Tephritoidea</taxon>
        <taxon>Tephritidae</taxon>
        <taxon>Zeugodacus</taxon>
        <taxon>Zeugodacus</taxon>
    </lineage>
</organism>
<gene>
    <name evidence="4" type="ORF">g.393</name>
</gene>
<reference evidence="4" key="2">
    <citation type="journal article" date="2015" name="Gigascience">
        <title>Reconstructing a comprehensive transcriptome assembly of a white-pupal translocated strain of the pest fruit fly Bactrocera cucurbitae.</title>
        <authorList>
            <person name="Sim S.B."/>
            <person name="Calla B."/>
            <person name="Hall B."/>
            <person name="DeRego T."/>
            <person name="Geib S.M."/>
        </authorList>
    </citation>
    <scope>NUCLEOTIDE SEQUENCE</scope>
</reference>
<feature type="compositionally biased region" description="Polar residues" evidence="1">
    <location>
        <begin position="334"/>
        <end position="345"/>
    </location>
</feature>
<feature type="signal peptide" evidence="2">
    <location>
        <begin position="1"/>
        <end position="16"/>
    </location>
</feature>
<evidence type="ECO:0000259" key="3">
    <source>
        <dbReference type="SMART" id="SM00690"/>
    </source>
</evidence>
<proteinExistence type="predicted"/>
<feature type="region of interest" description="Disordered" evidence="1">
    <location>
        <begin position="226"/>
        <end position="281"/>
    </location>
</feature>
<feature type="region of interest" description="Disordered" evidence="1">
    <location>
        <begin position="359"/>
        <end position="379"/>
    </location>
</feature>
<dbReference type="Pfam" id="PF03103">
    <property type="entry name" value="DUF243"/>
    <property type="match status" value="1"/>
</dbReference>
<dbReference type="PANTHER" id="PTHR31927:SF2">
    <property type="entry name" value="FI07246P-RELATED"/>
    <property type="match status" value="1"/>
</dbReference>
<feature type="compositionally biased region" description="Low complexity" evidence="1">
    <location>
        <begin position="236"/>
        <end position="259"/>
    </location>
</feature>
<dbReference type="GO" id="GO:0040003">
    <property type="term" value="P:chitin-based cuticle development"/>
    <property type="evidence" value="ECO:0007669"/>
    <property type="project" value="TreeGrafter"/>
</dbReference>
<dbReference type="SMART" id="SM00690">
    <property type="entry name" value="DM5"/>
    <property type="match status" value="1"/>
</dbReference>
<evidence type="ECO:0000313" key="4">
    <source>
        <dbReference type="EMBL" id="JAD05829.1"/>
    </source>
</evidence>
<keyword evidence="2" id="KW-0732">Signal</keyword>
<protein>
    <recommendedName>
        <fullName evidence="3">DUF243 domain-containing protein</fullName>
    </recommendedName>
</protein>
<dbReference type="PANTHER" id="PTHR31927">
    <property type="entry name" value="FI07246P-RELATED-RELATED"/>
    <property type="match status" value="1"/>
</dbReference>
<evidence type="ECO:0000256" key="2">
    <source>
        <dbReference type="SAM" id="SignalP"/>
    </source>
</evidence>
<feature type="region of interest" description="Disordered" evidence="1">
    <location>
        <begin position="325"/>
        <end position="345"/>
    </location>
</feature>
<dbReference type="GO" id="GO:0062129">
    <property type="term" value="C:chitin-based extracellular matrix"/>
    <property type="evidence" value="ECO:0007669"/>
    <property type="project" value="TreeGrafter"/>
</dbReference>
<evidence type="ECO:0000256" key="1">
    <source>
        <dbReference type="SAM" id="MobiDB-lite"/>
    </source>
</evidence>
<name>A0A0A1X3F0_ZEUCU</name>
<feature type="chain" id="PRO_5001983074" description="DUF243 domain-containing protein" evidence="2">
    <location>
        <begin position="17"/>
        <end position="379"/>
    </location>
</feature>
<dbReference type="InterPro" id="IPR004145">
    <property type="entry name" value="DUF243"/>
</dbReference>
<accession>A0A0A1X3F0</accession>
<dbReference type="OrthoDB" id="6376010at2759"/>
<feature type="domain" description="DUF243" evidence="3">
    <location>
        <begin position="121"/>
        <end position="223"/>
    </location>
</feature>
<dbReference type="AlphaFoldDB" id="A0A0A1X3F0"/>
<dbReference type="EMBL" id="GBXI01008463">
    <property type="protein sequence ID" value="JAD05829.1"/>
    <property type="molecule type" value="Transcribed_RNA"/>
</dbReference>
<reference evidence="4" key="1">
    <citation type="submission" date="2014-11" db="EMBL/GenBank/DDBJ databases">
        <authorList>
            <person name="Geib S."/>
        </authorList>
    </citation>
    <scope>NUCLEOTIDE SEQUENCE</scope>
</reference>
<dbReference type="GO" id="GO:0008010">
    <property type="term" value="F:structural constituent of chitin-based larval cuticle"/>
    <property type="evidence" value="ECO:0007669"/>
    <property type="project" value="TreeGrafter"/>
</dbReference>
<sequence length="379" mass="41426">MRVFVLVSCLIAGVLARPEAGYTYNGLLQNSASLQQQLPSEHAFANFAAPPPTTYGTPLSAEPALNNIEQPVEATAPEDVNQQQYQAPQPLPLDQQDSYNAAYQQSSISQDGGYAYAPQPTTVHKHVYVHVPPKDFEDEDVIETRVRHAPAAKQKHYKIVFIKAPAPPSIRPPVVPPPPQNEEKTLIYVLHKKPEATKDIVIPTAAPTKPSKPEVYFIKYKTKKEEAPVYGPPPQHQQQPQQNDNINDNGNGNGNNIIPVDMDPRHADVPAGEYGAPAADDFSADLTAPLTTIQPALESEQPQSLDQQPQFVNDLPADAFDLPTALPFAAGDQPQPTNQAPSNQYLAPESMAPIVVEEPTHLPSSNYGPPSNRFFLKKK</sequence>